<reference evidence="2" key="1">
    <citation type="submission" date="2021-02" db="EMBL/GenBank/DDBJ databases">
        <authorList>
            <person name="Nowell W R."/>
        </authorList>
    </citation>
    <scope>NUCLEOTIDE SEQUENCE</scope>
</reference>
<evidence type="ECO:0000313" key="1">
    <source>
        <dbReference type="EMBL" id="CAF1108207.1"/>
    </source>
</evidence>
<protein>
    <submittedName>
        <fullName evidence="2">Uncharacterized protein</fullName>
    </submittedName>
</protein>
<comment type="caution">
    <text evidence="2">The sequence shown here is derived from an EMBL/GenBank/DDBJ whole genome shotgun (WGS) entry which is preliminary data.</text>
</comment>
<sequence length="109" mass="12461">MAIEKCCNVTELSRVDPRQWLICDSLLRDCEAEEDVIRFVMENINVFKYINLTKLFTEKLANLTSSSNSGGSINFDERPVKKVSSEAGQRLTYVTVNNYSYDISHETTI</sequence>
<gene>
    <name evidence="1" type="ORF">OVA965_LOCUS19631</name>
    <name evidence="2" type="ORF">TMI583_LOCUS19733</name>
</gene>
<dbReference type="EMBL" id="CAJOBA010012112">
    <property type="protein sequence ID" value="CAF3873488.1"/>
    <property type="molecule type" value="Genomic_DNA"/>
</dbReference>
<organism evidence="2 3">
    <name type="scientific">Didymodactylos carnosus</name>
    <dbReference type="NCBI Taxonomy" id="1234261"/>
    <lineage>
        <taxon>Eukaryota</taxon>
        <taxon>Metazoa</taxon>
        <taxon>Spiralia</taxon>
        <taxon>Gnathifera</taxon>
        <taxon>Rotifera</taxon>
        <taxon>Eurotatoria</taxon>
        <taxon>Bdelloidea</taxon>
        <taxon>Philodinida</taxon>
        <taxon>Philodinidae</taxon>
        <taxon>Didymodactylos</taxon>
    </lineage>
</organism>
<dbReference type="Proteomes" id="UP000677228">
    <property type="component" value="Unassembled WGS sequence"/>
</dbReference>
<proteinExistence type="predicted"/>
<accession>A0A8S2KWH0</accession>
<dbReference type="Proteomes" id="UP000682733">
    <property type="component" value="Unassembled WGS sequence"/>
</dbReference>
<name>A0A8S2KWH0_9BILA</name>
<evidence type="ECO:0000313" key="3">
    <source>
        <dbReference type="Proteomes" id="UP000682733"/>
    </source>
</evidence>
<dbReference type="EMBL" id="CAJNOK010010173">
    <property type="protein sequence ID" value="CAF1108207.1"/>
    <property type="molecule type" value="Genomic_DNA"/>
</dbReference>
<dbReference type="AlphaFoldDB" id="A0A8S2KWH0"/>
<evidence type="ECO:0000313" key="2">
    <source>
        <dbReference type="EMBL" id="CAF3873488.1"/>
    </source>
</evidence>